<feature type="compositionally biased region" description="Low complexity" evidence="2">
    <location>
        <begin position="466"/>
        <end position="475"/>
    </location>
</feature>
<feature type="compositionally biased region" description="Polar residues" evidence="2">
    <location>
        <begin position="477"/>
        <end position="523"/>
    </location>
</feature>
<feature type="region of interest" description="Disordered" evidence="2">
    <location>
        <begin position="554"/>
        <end position="573"/>
    </location>
</feature>
<feature type="coiled-coil region" evidence="1">
    <location>
        <begin position="262"/>
        <end position="289"/>
    </location>
</feature>
<proteinExistence type="predicted"/>
<feature type="region of interest" description="Disordered" evidence="2">
    <location>
        <begin position="466"/>
        <end position="523"/>
    </location>
</feature>
<dbReference type="AlphaFoldDB" id="A0A6J8EJC3"/>
<organism evidence="3 4">
    <name type="scientific">Mytilus coruscus</name>
    <name type="common">Sea mussel</name>
    <dbReference type="NCBI Taxonomy" id="42192"/>
    <lineage>
        <taxon>Eukaryota</taxon>
        <taxon>Metazoa</taxon>
        <taxon>Spiralia</taxon>
        <taxon>Lophotrochozoa</taxon>
        <taxon>Mollusca</taxon>
        <taxon>Bivalvia</taxon>
        <taxon>Autobranchia</taxon>
        <taxon>Pteriomorphia</taxon>
        <taxon>Mytilida</taxon>
        <taxon>Mytiloidea</taxon>
        <taxon>Mytilidae</taxon>
        <taxon>Mytilinae</taxon>
        <taxon>Mytilus</taxon>
    </lineage>
</organism>
<feature type="coiled-coil region" evidence="1">
    <location>
        <begin position="155"/>
        <end position="224"/>
    </location>
</feature>
<name>A0A6J8EJC3_MYTCO</name>
<keyword evidence="1" id="KW-0175">Coiled coil</keyword>
<sequence>MINILENNLDTNHYICSLCDIKSIDDKQVSANSLTAIELCNRHEIETETLAKPIIKHLPRIDKNCDKDQVIPTVTLAQSLLLDEFPRTCALCLELLSRDEQICEICDQSYNIQCMGKDNKMCLDCEATHSQISDNLHLNNETLVKKFTSPRPTRCVETKKNHVKLELKLKKKEESLKVRELSVNEKLKERIKLIEYLHQLETRNIELEQTIKTMNRNVIILEENHQNHFSLRNEKSESVKLNSDNSDEILLQVRNKVTTFIVSRIENELDKLTDNLKSYETENEGYSDSCVRCDNENQWFQDTTKDNSQNVSHSNLIDVLALNNQLVTDCTLTSGSQNSQTKNYLGQNLYFQKEFHKECVELNDQTIISMLDAMSVFDAVKHAGPIRRLYQMTIPEQSILIIDNLYTNAFSCVRWNNQISDTYLLQPAKSCVIQSKSRHHEKVKEKVWTLGNYILLLIQQTTNINSSNKTTNINKPPTLTSNKPPTLTHPTNHQHQLIQQTTNINSSNKPPTSTHPTNHQHQLIQQTTNINSSNKPPTSTHPTNHQHQLIQQTTNINSFNKPPTSAHPTNHQH</sequence>
<gene>
    <name evidence="3" type="ORF">MCOR_52132</name>
</gene>
<accession>A0A6J8EJC3</accession>
<evidence type="ECO:0000256" key="2">
    <source>
        <dbReference type="SAM" id="MobiDB-lite"/>
    </source>
</evidence>
<evidence type="ECO:0000313" key="3">
    <source>
        <dbReference type="EMBL" id="CAC5419842.1"/>
    </source>
</evidence>
<evidence type="ECO:0000313" key="4">
    <source>
        <dbReference type="Proteomes" id="UP000507470"/>
    </source>
</evidence>
<keyword evidence="4" id="KW-1185">Reference proteome</keyword>
<feature type="region of interest" description="Disordered" evidence="2">
    <location>
        <begin position="529"/>
        <end position="548"/>
    </location>
</feature>
<protein>
    <submittedName>
        <fullName evidence="3">Uncharacterized protein</fullName>
    </submittedName>
</protein>
<evidence type="ECO:0000256" key="1">
    <source>
        <dbReference type="SAM" id="Coils"/>
    </source>
</evidence>
<dbReference type="Proteomes" id="UP000507470">
    <property type="component" value="Unassembled WGS sequence"/>
</dbReference>
<dbReference type="EMBL" id="CACVKT020009053">
    <property type="protein sequence ID" value="CAC5419842.1"/>
    <property type="molecule type" value="Genomic_DNA"/>
</dbReference>
<reference evidence="3 4" key="1">
    <citation type="submission" date="2020-06" db="EMBL/GenBank/DDBJ databases">
        <authorList>
            <person name="Li R."/>
            <person name="Bekaert M."/>
        </authorList>
    </citation>
    <scope>NUCLEOTIDE SEQUENCE [LARGE SCALE GENOMIC DNA]</scope>
    <source>
        <strain evidence="4">wild</strain>
    </source>
</reference>